<name>A0A098LMP0_9BACT</name>
<dbReference type="InterPro" id="IPR012042">
    <property type="entry name" value="NeuTTM/CthTTM-like"/>
</dbReference>
<keyword evidence="4" id="KW-1185">Reference proteome</keyword>
<feature type="domain" description="CYTH" evidence="2">
    <location>
        <begin position="2"/>
        <end position="149"/>
    </location>
</feature>
<accession>A0A098LMP0</accession>
<feature type="active site" description="Proton acceptor" evidence="1">
    <location>
        <position position="31"/>
    </location>
</feature>
<dbReference type="RefSeq" id="WP_045469778.1">
    <property type="nucleotide sequence ID" value="NZ_BBLT01000016.1"/>
</dbReference>
<dbReference type="PROSITE" id="PS51707">
    <property type="entry name" value="CYTH"/>
    <property type="match status" value="1"/>
</dbReference>
<dbReference type="SMART" id="SM01118">
    <property type="entry name" value="CYTH"/>
    <property type="match status" value="1"/>
</dbReference>
<evidence type="ECO:0000259" key="2">
    <source>
        <dbReference type="PROSITE" id="PS51707"/>
    </source>
</evidence>
<dbReference type="EMBL" id="BBLT01000016">
    <property type="protein sequence ID" value="GAL87739.1"/>
    <property type="molecule type" value="Genomic_DNA"/>
</dbReference>
<protein>
    <recommendedName>
        <fullName evidence="2">CYTH domain-containing protein</fullName>
    </recommendedName>
</protein>
<dbReference type="InterPro" id="IPR033469">
    <property type="entry name" value="CYTH-like_dom_sf"/>
</dbReference>
<dbReference type="PANTHER" id="PTHR40114">
    <property type="entry name" value="SLR0698 PROTEIN"/>
    <property type="match status" value="1"/>
</dbReference>
<evidence type="ECO:0000313" key="3">
    <source>
        <dbReference type="EMBL" id="GAL87739.1"/>
    </source>
</evidence>
<dbReference type="PIRSF" id="PIRSF016487">
    <property type="entry name" value="CYTH_UCP016487"/>
    <property type="match status" value="1"/>
</dbReference>
<dbReference type="PANTHER" id="PTHR40114:SF1">
    <property type="entry name" value="SLR0698 PROTEIN"/>
    <property type="match status" value="1"/>
</dbReference>
<evidence type="ECO:0000313" key="4">
    <source>
        <dbReference type="Proteomes" id="UP000030185"/>
    </source>
</evidence>
<evidence type="ECO:0000256" key="1">
    <source>
        <dbReference type="PIRSR" id="PIRSR016487-1"/>
    </source>
</evidence>
<sequence length="159" mass="18253">MGQEIERKFLIKKDIWKNAAKGKASYLKQGYISTDPGKTIRVRVAEGKSFLTIKGKTEGIARAEFEYEIPIEDANELLNLFASNCIEKVRHEIVYDGKLWEVDVFSGDNEGLIIAEIELNSIDEKFTLPAWIDKEVSGDERYFNSNLSKNPFRKWEVES</sequence>
<dbReference type="OrthoDB" id="9805588at2"/>
<dbReference type="InterPro" id="IPR023577">
    <property type="entry name" value="CYTH_domain"/>
</dbReference>
<dbReference type="SUPFAM" id="SSF55154">
    <property type="entry name" value="CYTH-like phosphatases"/>
    <property type="match status" value="1"/>
</dbReference>
<dbReference type="Gene3D" id="2.40.320.10">
    <property type="entry name" value="Hypothetical Protein Pfu-838710-001"/>
    <property type="match status" value="1"/>
</dbReference>
<dbReference type="AlphaFoldDB" id="A0A098LMP0"/>
<dbReference type="STRING" id="153721.MYP_4970"/>
<proteinExistence type="predicted"/>
<organism evidence="3 4">
    <name type="scientific">Sporocytophaga myxococcoides</name>
    <dbReference type="NCBI Taxonomy" id="153721"/>
    <lineage>
        <taxon>Bacteria</taxon>
        <taxon>Pseudomonadati</taxon>
        <taxon>Bacteroidota</taxon>
        <taxon>Cytophagia</taxon>
        <taxon>Cytophagales</taxon>
        <taxon>Cytophagaceae</taxon>
        <taxon>Sporocytophaga</taxon>
    </lineage>
</organism>
<reference evidence="3 4" key="1">
    <citation type="submission" date="2014-09" db="EMBL/GenBank/DDBJ databases">
        <title>Sporocytophaga myxococcoides PG-01 genome sequencing.</title>
        <authorList>
            <person name="Liu L."/>
            <person name="Gao P.J."/>
            <person name="Chen G.J."/>
            <person name="Wang L.S."/>
        </authorList>
    </citation>
    <scope>NUCLEOTIDE SEQUENCE [LARGE SCALE GENOMIC DNA]</scope>
    <source>
        <strain evidence="3 4">PG-01</strain>
    </source>
</reference>
<dbReference type="CDD" id="cd07891">
    <property type="entry name" value="CYTH-like_CthTTM-like_1"/>
    <property type="match status" value="1"/>
</dbReference>
<gene>
    <name evidence="3" type="ORF">MYP_4970</name>
</gene>
<dbReference type="Pfam" id="PF01928">
    <property type="entry name" value="CYTH"/>
    <property type="match status" value="1"/>
</dbReference>
<comment type="caution">
    <text evidence="3">The sequence shown here is derived from an EMBL/GenBank/DDBJ whole genome shotgun (WGS) entry which is preliminary data.</text>
</comment>
<dbReference type="eggNOG" id="COG2954">
    <property type="taxonomic scope" value="Bacteria"/>
</dbReference>
<dbReference type="Proteomes" id="UP000030185">
    <property type="component" value="Unassembled WGS sequence"/>
</dbReference>